<name>A0A931BB30_9ACTN</name>
<evidence type="ECO:0000256" key="1">
    <source>
        <dbReference type="ARBA" id="ARBA00005531"/>
    </source>
</evidence>
<dbReference type="InterPro" id="IPR012328">
    <property type="entry name" value="Chalcone/stilbene_synt_C"/>
</dbReference>
<comment type="caution">
    <text evidence="6">The sequence shown here is derived from an EMBL/GenBank/DDBJ whole genome shotgun (WGS) entry which is preliminary data.</text>
</comment>
<proteinExistence type="inferred from homology"/>
<comment type="similarity">
    <text evidence="1">Belongs to the thiolase-like superfamily. Chalcone/stilbene synthases family.</text>
</comment>
<evidence type="ECO:0000256" key="2">
    <source>
        <dbReference type="ARBA" id="ARBA00022679"/>
    </source>
</evidence>
<dbReference type="PANTHER" id="PTHR11877:SF46">
    <property type="entry name" value="TYPE III POLYKETIDE SYNTHASE A"/>
    <property type="match status" value="1"/>
</dbReference>
<dbReference type="PANTHER" id="PTHR11877">
    <property type="entry name" value="HYDROXYMETHYLGLUTARYL-COA SYNTHASE"/>
    <property type="match status" value="1"/>
</dbReference>
<dbReference type="AlphaFoldDB" id="A0A931BB30"/>
<dbReference type="InterPro" id="IPR016039">
    <property type="entry name" value="Thiolase-like"/>
</dbReference>
<protein>
    <submittedName>
        <fullName evidence="6">PhlD</fullName>
    </submittedName>
</protein>
<dbReference type="InterPro" id="IPR001099">
    <property type="entry name" value="Chalcone/stilbene_synt_N"/>
</dbReference>
<accession>A0A931BB30</accession>
<dbReference type="RefSeq" id="WP_196197143.1">
    <property type="nucleotide sequence ID" value="NZ_JADPRT010000014.1"/>
</dbReference>
<sequence>MHRPVFRPAECTATVDEVVELAAFAFDRGVLPRPVERMMRATGVETRSFVRPAKTVFTTGSGPELWEETADLLAAMAREAAERALAAAGLAPEQIDALVLSSVSGWSMPGVDARLIRSLGLRPTVRRLPVSVIGCAGGLYGLIRAREQVAAQPDARVLVVATEAFSIGFQPRNTSTPSMIYKALGGDGAAAVVVTSVGDARPGPAVELRDPFELLVPDTEDDYRMTADPRTGHLGFTSTAEAPQALLKAEQYLAAWRGRPGAGPGAGAAAGAAEPASADPTFFVAHHGGPAILDRTAQVLGCDREQLRHSWESLRRHGNMTSVSVLDILARTLDDPDGPRPGEEGLMLAIGPGVTIAAARLRRALPAN</sequence>
<evidence type="ECO:0000259" key="5">
    <source>
        <dbReference type="Pfam" id="PF02797"/>
    </source>
</evidence>
<organism evidence="6 7">
    <name type="scientific">Streptacidiphilus fuscans</name>
    <dbReference type="NCBI Taxonomy" id="2789292"/>
    <lineage>
        <taxon>Bacteria</taxon>
        <taxon>Bacillati</taxon>
        <taxon>Actinomycetota</taxon>
        <taxon>Actinomycetes</taxon>
        <taxon>Kitasatosporales</taxon>
        <taxon>Streptomycetaceae</taxon>
        <taxon>Streptacidiphilus</taxon>
    </lineage>
</organism>
<dbReference type="Gene3D" id="3.40.47.10">
    <property type="match status" value="2"/>
</dbReference>
<dbReference type="EMBL" id="JADPRT010000014">
    <property type="protein sequence ID" value="MBF9071967.1"/>
    <property type="molecule type" value="Genomic_DNA"/>
</dbReference>
<evidence type="ECO:0000256" key="3">
    <source>
        <dbReference type="PIRSR" id="PIRSR000451-1"/>
    </source>
</evidence>
<dbReference type="Pfam" id="PF02797">
    <property type="entry name" value="Chal_sti_synt_C"/>
    <property type="match status" value="1"/>
</dbReference>
<reference evidence="6" key="1">
    <citation type="submission" date="2020-11" db="EMBL/GenBank/DDBJ databases">
        <title>Isolation and identification of active actinomycetes.</title>
        <authorList>
            <person name="Yu B."/>
        </authorList>
    </citation>
    <scope>NUCLEOTIDE SEQUENCE</scope>
    <source>
        <strain evidence="6">NEAU-YB345</strain>
    </source>
</reference>
<dbReference type="SUPFAM" id="SSF53901">
    <property type="entry name" value="Thiolase-like"/>
    <property type="match status" value="2"/>
</dbReference>
<gene>
    <name evidence="6" type="ORF">I2501_28480</name>
</gene>
<evidence type="ECO:0000259" key="4">
    <source>
        <dbReference type="Pfam" id="PF00195"/>
    </source>
</evidence>
<dbReference type="GO" id="GO:0030639">
    <property type="term" value="P:polyketide biosynthetic process"/>
    <property type="evidence" value="ECO:0007669"/>
    <property type="project" value="TreeGrafter"/>
</dbReference>
<dbReference type="PIRSF" id="PIRSF000451">
    <property type="entry name" value="PKS_III"/>
    <property type="match status" value="1"/>
</dbReference>
<feature type="active site" description="Acyl-thioester intermediate" evidence="3">
    <location>
        <position position="135"/>
    </location>
</feature>
<dbReference type="InterPro" id="IPR011141">
    <property type="entry name" value="Polyketide_synthase_type-III"/>
</dbReference>
<feature type="domain" description="Chalcone/stilbene synthase C-terminal" evidence="5">
    <location>
        <begin position="281"/>
        <end position="361"/>
    </location>
</feature>
<feature type="domain" description="Chalcone/stilbene synthase N-terminal" evidence="4">
    <location>
        <begin position="74"/>
        <end position="196"/>
    </location>
</feature>
<evidence type="ECO:0000313" key="7">
    <source>
        <dbReference type="Proteomes" id="UP000657385"/>
    </source>
</evidence>
<keyword evidence="2" id="KW-0808">Transferase</keyword>
<dbReference type="GO" id="GO:0016747">
    <property type="term" value="F:acyltransferase activity, transferring groups other than amino-acyl groups"/>
    <property type="evidence" value="ECO:0007669"/>
    <property type="project" value="InterPro"/>
</dbReference>
<dbReference type="Proteomes" id="UP000657385">
    <property type="component" value="Unassembled WGS sequence"/>
</dbReference>
<keyword evidence="7" id="KW-1185">Reference proteome</keyword>
<dbReference type="Pfam" id="PF00195">
    <property type="entry name" value="Chal_sti_synt_N"/>
    <property type="match status" value="1"/>
</dbReference>
<evidence type="ECO:0000313" key="6">
    <source>
        <dbReference type="EMBL" id="MBF9071967.1"/>
    </source>
</evidence>